<name>A0ABS7CI82_9BACL</name>
<reference evidence="2 3" key="1">
    <citation type="submission" date="2021-07" db="EMBL/GenBank/DDBJ databases">
        <title>Paenibacillus radiodurans sp. nov., isolated from the southeastern edge of Tengger Desert.</title>
        <authorList>
            <person name="Zhang G."/>
        </authorList>
    </citation>
    <scope>NUCLEOTIDE SEQUENCE [LARGE SCALE GENOMIC DNA]</scope>
    <source>
        <strain evidence="2 3">CCM 7311</strain>
    </source>
</reference>
<keyword evidence="3" id="KW-1185">Reference proteome</keyword>
<comment type="caution">
    <text evidence="2">The sequence shown here is derived from an EMBL/GenBank/DDBJ whole genome shotgun (WGS) entry which is preliminary data.</text>
</comment>
<evidence type="ECO:0000313" key="3">
    <source>
        <dbReference type="Proteomes" id="UP001519887"/>
    </source>
</evidence>
<accession>A0ABS7CI82</accession>
<keyword evidence="1" id="KW-0812">Transmembrane</keyword>
<keyword evidence="1" id="KW-1133">Transmembrane helix</keyword>
<dbReference type="Proteomes" id="UP001519887">
    <property type="component" value="Unassembled WGS sequence"/>
</dbReference>
<evidence type="ECO:0000313" key="2">
    <source>
        <dbReference type="EMBL" id="MBW7460637.1"/>
    </source>
</evidence>
<dbReference type="EMBL" id="JAHZIK010002355">
    <property type="protein sequence ID" value="MBW7460637.1"/>
    <property type="molecule type" value="Genomic_DNA"/>
</dbReference>
<evidence type="ECO:0000256" key="1">
    <source>
        <dbReference type="SAM" id="Phobius"/>
    </source>
</evidence>
<evidence type="ECO:0008006" key="4">
    <source>
        <dbReference type="Google" id="ProtNLM"/>
    </source>
</evidence>
<gene>
    <name evidence="2" type="ORF">K0U00_41890</name>
</gene>
<feature type="non-terminal residue" evidence="2">
    <location>
        <position position="186"/>
    </location>
</feature>
<protein>
    <recommendedName>
        <fullName evidence="4">Histidine kinase</fullName>
    </recommendedName>
</protein>
<organism evidence="2 3">
    <name type="scientific">Paenibacillus sepulcri</name>
    <dbReference type="NCBI Taxonomy" id="359917"/>
    <lineage>
        <taxon>Bacteria</taxon>
        <taxon>Bacillati</taxon>
        <taxon>Bacillota</taxon>
        <taxon>Bacilli</taxon>
        <taxon>Bacillales</taxon>
        <taxon>Paenibacillaceae</taxon>
        <taxon>Paenibacillus</taxon>
    </lineage>
</organism>
<proteinExistence type="predicted"/>
<sequence length="186" mass="21733">MKEVDRLDHRWLRLGRPRTVQFRSKLILSFFVVIGLTALIMGYSYYRIMQSELQASTLDGLEKMTEQTADTLKLHFKTISNIGYSYFSDTSLQKFLSGGLPDFDDQQYYRNKLEGQKLQNPLIAFIKIASPRGDEYSSYYYYNSGVRELFEQDQERLFEQAKQLDGYPLWTASITKINTSRTPVQT</sequence>
<feature type="transmembrane region" description="Helical" evidence="1">
    <location>
        <begin position="26"/>
        <end position="46"/>
    </location>
</feature>
<keyword evidence="1" id="KW-0472">Membrane</keyword>